<dbReference type="SUPFAM" id="SSF49452">
    <property type="entry name" value="Starch-binding domain-like"/>
    <property type="match status" value="1"/>
</dbReference>
<dbReference type="Pfam" id="PF00686">
    <property type="entry name" value="CBM_20"/>
    <property type="match status" value="1"/>
</dbReference>
<evidence type="ECO:0000313" key="7">
    <source>
        <dbReference type="EMBL" id="CBX99030.1"/>
    </source>
</evidence>
<organism evidence="7 8">
    <name type="scientific">Leptosphaeria maculans (strain JN3 / isolate v23.1.3 / race Av1-4-5-6-7-8)</name>
    <name type="common">Blackleg fungus</name>
    <name type="synonym">Phoma lingam</name>
    <dbReference type="NCBI Taxonomy" id="985895"/>
    <lineage>
        <taxon>Eukaryota</taxon>
        <taxon>Fungi</taxon>
        <taxon>Dikarya</taxon>
        <taxon>Ascomycota</taxon>
        <taxon>Pezizomycotina</taxon>
        <taxon>Dothideomycetes</taxon>
        <taxon>Pleosporomycetidae</taxon>
        <taxon>Pleosporales</taxon>
        <taxon>Pleosporineae</taxon>
        <taxon>Leptosphaeriaceae</taxon>
        <taxon>Plenodomus</taxon>
        <taxon>Plenodomus lingam/Leptosphaeria maculans species complex</taxon>
    </lineage>
</organism>
<sequence length="404" mass="42375">MRASLAKVLAYATTVSAHGYLSSPMSRTGLNAQDLDRNLSNSKCSQAGADTCPECTILEPVPAWPDLDAAAVGRSGPCGFNARVSVDYNQPGPRWGSQPVITYKGGETVDVQWCVDNNGDHGGMFSYRICQDQSIVDKLITPGYLPTEAEKAAAEDCFNKGLLKCTDVAGQSCGFNPDCRQGQPCWRNDWFTCKGFQDGPRCKGVDNAPINSCYTSIAGGYTVSSKIKIPNYVSNHTLLSLKWNAFETPQIYSTCADIKITGPGSGTAPNPPPASSRPTSAVATATTATSTAAATGCATPVASVAVTFNSRTTTSVGQNVKIAGSISQLGSWNTGNAFALSASQYTSANPLWTGTVNLPAGTSFEYKVIRVESGGAVTYQSGANRQYTVPRGCAGTATVQAAWT</sequence>
<dbReference type="SMR" id="E5A5Y5"/>
<evidence type="ECO:0000256" key="2">
    <source>
        <dbReference type="ARBA" id="ARBA00023180"/>
    </source>
</evidence>
<dbReference type="InterPro" id="IPR034836">
    <property type="entry name" value="CBM20_glucoamylase"/>
</dbReference>
<keyword evidence="8" id="KW-1185">Reference proteome</keyword>
<dbReference type="PANTHER" id="PTHR15048">
    <property type="entry name" value="STARCH-BINDING DOMAIN-CONTAINING PROTEIN 1"/>
    <property type="match status" value="1"/>
</dbReference>
<evidence type="ECO:0000256" key="3">
    <source>
        <dbReference type="ARBA" id="ARBA00023277"/>
    </source>
</evidence>
<dbReference type="InParanoid" id="E5A5Y5"/>
<evidence type="ECO:0000256" key="1">
    <source>
        <dbReference type="ARBA" id="ARBA00022729"/>
    </source>
</evidence>
<dbReference type="InterPro" id="IPR013783">
    <property type="entry name" value="Ig-like_fold"/>
</dbReference>
<keyword evidence="1" id="KW-0732">Signal</keyword>
<dbReference type="PANTHER" id="PTHR15048:SF0">
    <property type="entry name" value="STARCH-BINDING DOMAIN-CONTAINING PROTEIN 1"/>
    <property type="match status" value="1"/>
</dbReference>
<dbReference type="InterPro" id="IPR004302">
    <property type="entry name" value="Cellulose/chitin-bd_N"/>
</dbReference>
<keyword evidence="3" id="KW-0119">Carbohydrate metabolism</keyword>
<dbReference type="CAZy" id="AA13">
    <property type="family name" value="Auxiliary Activities 13"/>
</dbReference>
<dbReference type="Gene3D" id="2.60.40.10">
    <property type="entry name" value="Immunoglobulins"/>
    <property type="match status" value="1"/>
</dbReference>
<dbReference type="OMA" id="QACYRND"/>
<dbReference type="OrthoDB" id="550577at2759"/>
<proteinExistence type="predicted"/>
<dbReference type="InterPro" id="IPR002044">
    <property type="entry name" value="CBM20"/>
</dbReference>
<keyword evidence="2" id="KW-0325">Glycoprotein</keyword>
<dbReference type="FunFam" id="2.60.40.10:FF:000552">
    <property type="entry name" value="Related to glucoamylase"/>
    <property type="match status" value="1"/>
</dbReference>
<name>E5A5Y5_LEPMJ</name>
<dbReference type="VEuPathDB" id="FungiDB:LEMA_P082690.1"/>
<dbReference type="CAZy" id="CBM20">
    <property type="family name" value="Carbohydrate-Binding Module Family 20"/>
</dbReference>
<feature type="domain" description="CBM20" evidence="6">
    <location>
        <begin position="298"/>
        <end position="404"/>
    </location>
</feature>
<dbReference type="HOGENOM" id="CLU_055681_0_0_1"/>
<dbReference type="GO" id="GO:2001070">
    <property type="term" value="F:starch binding"/>
    <property type="evidence" value="ECO:0007669"/>
    <property type="project" value="InterPro"/>
</dbReference>
<dbReference type="Proteomes" id="UP000002668">
    <property type="component" value="Genome"/>
</dbReference>
<dbReference type="GO" id="GO:0000272">
    <property type="term" value="P:polysaccharide catabolic process"/>
    <property type="evidence" value="ECO:0007669"/>
    <property type="project" value="UniProtKB-KW"/>
</dbReference>
<feature type="region of interest" description="Disordered" evidence="5">
    <location>
        <begin position="263"/>
        <end position="282"/>
    </location>
</feature>
<dbReference type="STRING" id="985895.E5A5Y5"/>
<dbReference type="Pfam" id="PF03067">
    <property type="entry name" value="LPMO_10"/>
    <property type="match status" value="1"/>
</dbReference>
<dbReference type="eggNOG" id="ENOG502QSJT">
    <property type="taxonomic scope" value="Eukaryota"/>
</dbReference>
<dbReference type="GO" id="GO:0016020">
    <property type="term" value="C:membrane"/>
    <property type="evidence" value="ECO:0007669"/>
    <property type="project" value="TreeGrafter"/>
</dbReference>
<evidence type="ECO:0000256" key="4">
    <source>
        <dbReference type="ARBA" id="ARBA00023326"/>
    </source>
</evidence>
<dbReference type="PROSITE" id="PS51166">
    <property type="entry name" value="CBM20"/>
    <property type="match status" value="1"/>
</dbReference>
<dbReference type="EMBL" id="FP929135">
    <property type="protein sequence ID" value="CBX99030.1"/>
    <property type="molecule type" value="Genomic_DNA"/>
</dbReference>
<dbReference type="SMART" id="SM01065">
    <property type="entry name" value="CBM_2"/>
    <property type="match status" value="1"/>
</dbReference>
<evidence type="ECO:0000259" key="6">
    <source>
        <dbReference type="PROSITE" id="PS51166"/>
    </source>
</evidence>
<evidence type="ECO:0000313" key="8">
    <source>
        <dbReference type="Proteomes" id="UP000002668"/>
    </source>
</evidence>
<gene>
    <name evidence="7" type="ORF">LEMA_P082690.1</name>
</gene>
<dbReference type="CDD" id="cd05811">
    <property type="entry name" value="CBM20_glucoamylase"/>
    <property type="match status" value="1"/>
</dbReference>
<protein>
    <submittedName>
        <fullName evidence="7">Similar to starch binding domain containing protein</fullName>
    </submittedName>
</protein>
<keyword evidence="4" id="KW-0624">Polysaccharide degradation</keyword>
<accession>E5A5Y5</accession>
<reference evidence="8" key="1">
    <citation type="journal article" date="2011" name="Nat. Commun.">
        <title>Effector diversification within compartments of the Leptosphaeria maculans genome affected by Repeat-Induced Point mutations.</title>
        <authorList>
            <person name="Rouxel T."/>
            <person name="Grandaubert J."/>
            <person name="Hane J.K."/>
            <person name="Hoede C."/>
            <person name="van de Wouw A.P."/>
            <person name="Couloux A."/>
            <person name="Dominguez V."/>
            <person name="Anthouard V."/>
            <person name="Bally P."/>
            <person name="Bourras S."/>
            <person name="Cozijnsen A.J."/>
            <person name="Ciuffetti L.M."/>
            <person name="Degrave A."/>
            <person name="Dilmaghani A."/>
            <person name="Duret L."/>
            <person name="Fudal I."/>
            <person name="Goodwin S.B."/>
            <person name="Gout L."/>
            <person name="Glaser N."/>
            <person name="Linglin J."/>
            <person name="Kema G.H.J."/>
            <person name="Lapalu N."/>
            <person name="Lawrence C.B."/>
            <person name="May K."/>
            <person name="Meyer M."/>
            <person name="Ollivier B."/>
            <person name="Poulain J."/>
            <person name="Schoch C.L."/>
            <person name="Simon A."/>
            <person name="Spatafora J.W."/>
            <person name="Stachowiak A."/>
            <person name="Turgeon B.G."/>
            <person name="Tyler B.M."/>
            <person name="Vincent D."/>
            <person name="Weissenbach J."/>
            <person name="Amselem J."/>
            <person name="Quesneville H."/>
            <person name="Oliver R.P."/>
            <person name="Wincker P."/>
            <person name="Balesdent M.-H."/>
            <person name="Howlett B.J."/>
        </authorList>
    </citation>
    <scope>NUCLEOTIDE SEQUENCE [LARGE SCALE GENOMIC DNA]</scope>
    <source>
        <strain evidence="8">JN3 / isolate v23.1.3 / race Av1-4-5-6-7-8</strain>
    </source>
</reference>
<evidence type="ECO:0000256" key="5">
    <source>
        <dbReference type="SAM" id="MobiDB-lite"/>
    </source>
</evidence>
<dbReference type="AlphaFoldDB" id="E5A5Y5"/>
<dbReference type="InterPro" id="IPR013784">
    <property type="entry name" value="Carb-bd-like_fold"/>
</dbReference>